<dbReference type="InterPro" id="IPR023801">
    <property type="entry name" value="His_deacetylse_dom"/>
</dbReference>
<comment type="similarity">
    <text evidence="2">Belongs to the histone deacetylase family.</text>
</comment>
<dbReference type="Pfam" id="PF00583">
    <property type="entry name" value="Acetyltransf_1"/>
    <property type="match status" value="1"/>
</dbReference>
<accession>A0A0B0EJX1</accession>
<comment type="cofactor">
    <cofactor evidence="1">
        <name>Zn(2+)</name>
        <dbReference type="ChEBI" id="CHEBI:29105"/>
    </cofactor>
</comment>
<dbReference type="InterPro" id="IPR023696">
    <property type="entry name" value="Ureohydrolase_dom_sf"/>
</dbReference>
<sequence>MIRIRILRDTGSLVSKDRVKQIQEIFVQRFPKLVEYAEKIPLLIREPIRHKYCTTLVVAEGALGRVDGFALVMHFSEINCCFLDFIATRSGLRGRGVGSALYDAVVSEYCRNLSAKGLYLEVQPDLPELTTDHAELKQAQIAVRFYELHGVRVIENSAYSVPVGNPPTTAILLFDGLGITHTLARREAQEAIKMILTTRFAKTTDTGYIDQVIESFRDDPVTFRPLRYIKAVKENRIIRDFNSPLAYTFVFSPKHEIHHVKERGYFERPIRVETIRSVIRDVGGFVSTVPREYGEKWILSVHDKTFVHYLRTVCASLRQGRPVYPDTFPIRRPDNRPKELPVQAGYYCIDTGTPLYANAYKAARTAVNTALTGADEILSGKRLAYSICRPPGHHAGKRFFGGFCYFNNAAIAANYLSQEGKVAILDIDFHHGNGTQDIFYNRNDVLTVSIHGHPDYSYPYFSGYEAERGEGEGVDFNRNFPLAPRTENDKYLRVFDKAINLILNFNPDIMVVSLGFDILKGDPTGTFLLSPIIFESIGKRLISTKKPLLVIQEGGYNIRGIRSGSKAFFKGCNENRT</sequence>
<evidence type="ECO:0000256" key="5">
    <source>
        <dbReference type="ARBA" id="ARBA00022833"/>
    </source>
</evidence>
<evidence type="ECO:0000256" key="2">
    <source>
        <dbReference type="ARBA" id="ARBA00005947"/>
    </source>
</evidence>
<dbReference type="InterPro" id="IPR000286">
    <property type="entry name" value="HDACs"/>
</dbReference>
<dbReference type="CDD" id="cd04301">
    <property type="entry name" value="NAT_SF"/>
    <property type="match status" value="1"/>
</dbReference>
<keyword evidence="3" id="KW-0479">Metal-binding</keyword>
<dbReference type="EC" id="3.5.1.-" evidence="7"/>
<dbReference type="EMBL" id="JRYO01000225">
    <property type="protein sequence ID" value="KHE91020.1"/>
    <property type="molecule type" value="Genomic_DNA"/>
</dbReference>
<evidence type="ECO:0000256" key="1">
    <source>
        <dbReference type="ARBA" id="ARBA00001947"/>
    </source>
</evidence>
<dbReference type="InterPro" id="IPR016181">
    <property type="entry name" value="Acyl_CoA_acyltransferase"/>
</dbReference>
<dbReference type="GO" id="GO:0016747">
    <property type="term" value="F:acyltransferase activity, transferring groups other than amino-acyl groups"/>
    <property type="evidence" value="ECO:0007669"/>
    <property type="project" value="InterPro"/>
</dbReference>
<proteinExistence type="inferred from homology"/>
<dbReference type="Gene3D" id="3.40.800.20">
    <property type="entry name" value="Histone deacetylase domain"/>
    <property type="match status" value="1"/>
</dbReference>
<protein>
    <submittedName>
        <fullName evidence="7">Histone deacetylase</fullName>
        <ecNumber evidence="7">3.5.1.-</ecNumber>
    </submittedName>
</protein>
<gene>
    <name evidence="7" type="primary">hdaC_2</name>
    <name evidence="7" type="ORF">SCABRO_03322</name>
</gene>
<dbReference type="SUPFAM" id="SSF55729">
    <property type="entry name" value="Acyl-CoA N-acyltransferases (Nat)"/>
    <property type="match status" value="1"/>
</dbReference>
<dbReference type="SUPFAM" id="SSF52768">
    <property type="entry name" value="Arginase/deacetylase"/>
    <property type="match status" value="1"/>
</dbReference>
<dbReference type="PANTHER" id="PTHR10625:SF17">
    <property type="entry name" value="HISTONE DEACETYLASE 8"/>
    <property type="match status" value="1"/>
</dbReference>
<dbReference type="GO" id="GO:0004407">
    <property type="term" value="F:histone deacetylase activity"/>
    <property type="evidence" value="ECO:0007669"/>
    <property type="project" value="TreeGrafter"/>
</dbReference>
<organism evidence="7 8">
    <name type="scientific">Candidatus Scalindua brodae</name>
    <dbReference type="NCBI Taxonomy" id="237368"/>
    <lineage>
        <taxon>Bacteria</taxon>
        <taxon>Pseudomonadati</taxon>
        <taxon>Planctomycetota</taxon>
        <taxon>Candidatus Brocadiia</taxon>
        <taxon>Candidatus Brocadiales</taxon>
        <taxon>Candidatus Scalinduaceae</taxon>
        <taxon>Candidatus Scalindua</taxon>
    </lineage>
</organism>
<keyword evidence="5" id="KW-0862">Zinc</keyword>
<evidence type="ECO:0000313" key="7">
    <source>
        <dbReference type="EMBL" id="KHE91020.1"/>
    </source>
</evidence>
<dbReference type="InterPro" id="IPR000182">
    <property type="entry name" value="GNAT_dom"/>
</dbReference>
<name>A0A0B0EJX1_9BACT</name>
<keyword evidence="4 7" id="KW-0378">Hydrolase</keyword>
<reference evidence="7 8" key="1">
    <citation type="submission" date="2014-10" db="EMBL/GenBank/DDBJ databases">
        <title>Draft genome of anammox bacterium scalindua brodae, obtained using differential coverage binning of sequence data from two enrichment reactors.</title>
        <authorList>
            <person name="Speth D.R."/>
            <person name="Russ L."/>
            <person name="Kartal B."/>
            <person name="Op den Camp H.J."/>
            <person name="Dutilh B.E."/>
            <person name="Jetten M.S."/>
        </authorList>
    </citation>
    <scope>NUCLEOTIDE SEQUENCE [LARGE SCALE GENOMIC DNA]</scope>
    <source>
        <strain evidence="7">RU1</strain>
    </source>
</reference>
<dbReference type="InterPro" id="IPR037138">
    <property type="entry name" value="His_deacetylse_dom_sf"/>
</dbReference>
<dbReference type="PANTHER" id="PTHR10625">
    <property type="entry name" value="HISTONE DEACETYLASE HDAC1-RELATED"/>
    <property type="match status" value="1"/>
</dbReference>
<evidence type="ECO:0000259" key="6">
    <source>
        <dbReference type="PROSITE" id="PS51186"/>
    </source>
</evidence>
<evidence type="ECO:0000256" key="3">
    <source>
        <dbReference type="ARBA" id="ARBA00022723"/>
    </source>
</evidence>
<dbReference type="PATRIC" id="fig|237368.3.peg.3586"/>
<feature type="domain" description="N-acetyltransferase" evidence="6">
    <location>
        <begin position="2"/>
        <end position="178"/>
    </location>
</feature>
<evidence type="ECO:0000313" key="8">
    <source>
        <dbReference type="Proteomes" id="UP000030652"/>
    </source>
</evidence>
<dbReference type="PROSITE" id="PS51186">
    <property type="entry name" value="GNAT"/>
    <property type="match status" value="1"/>
</dbReference>
<dbReference type="GO" id="GO:0040029">
    <property type="term" value="P:epigenetic regulation of gene expression"/>
    <property type="evidence" value="ECO:0007669"/>
    <property type="project" value="TreeGrafter"/>
</dbReference>
<comment type="caution">
    <text evidence="7">The sequence shown here is derived from an EMBL/GenBank/DDBJ whole genome shotgun (WGS) entry which is preliminary data.</text>
</comment>
<dbReference type="Gene3D" id="3.40.630.30">
    <property type="match status" value="1"/>
</dbReference>
<dbReference type="CDD" id="cd10001">
    <property type="entry name" value="HDAC_classII_APAH"/>
    <property type="match status" value="1"/>
</dbReference>
<dbReference type="PRINTS" id="PR01270">
    <property type="entry name" value="HDASUPER"/>
</dbReference>
<dbReference type="GO" id="GO:0046872">
    <property type="term" value="F:metal ion binding"/>
    <property type="evidence" value="ECO:0007669"/>
    <property type="project" value="UniProtKB-KW"/>
</dbReference>
<evidence type="ECO:0000256" key="4">
    <source>
        <dbReference type="ARBA" id="ARBA00022801"/>
    </source>
</evidence>
<dbReference type="Pfam" id="PF00850">
    <property type="entry name" value="Hist_deacetyl"/>
    <property type="match status" value="1"/>
</dbReference>
<dbReference type="eggNOG" id="COG0123">
    <property type="taxonomic scope" value="Bacteria"/>
</dbReference>
<dbReference type="AlphaFoldDB" id="A0A0B0EJX1"/>
<dbReference type="GO" id="GO:0016787">
    <property type="term" value="F:hydrolase activity"/>
    <property type="evidence" value="ECO:0007669"/>
    <property type="project" value="UniProtKB-KW"/>
</dbReference>
<dbReference type="Proteomes" id="UP000030652">
    <property type="component" value="Unassembled WGS sequence"/>
</dbReference>